<protein>
    <recommendedName>
        <fullName evidence="2">Outer membrane protein beta-barrel domain-containing protein</fullName>
    </recommendedName>
</protein>
<accession>A0A8J3CW35</accession>
<sequence length="218" mass="25203">MILILLSSQSGFSQSETEDEKDSEKEKKESTKWGNLPYFMDDIKLVAGLNRGGVFWSDEFRNLSYGSGYQLGLEGFLPMGKISFFHYGMHYSARTFNHLNQVDFRTNHLDFPIFASFGLPEFTSIDFRFLLGTQLSARIGGRQIGTYSSLGNDQFLFDVNEFKSLDGGMFFGLSGEQKDFYFRVRSYIGVNNLDRRDLGSLNAFYIDFGYFLFRRYRQ</sequence>
<reference evidence="3" key="1">
    <citation type="journal article" date="2014" name="Int. J. Syst. Evol. Microbiol.">
        <title>Complete genome sequence of Corynebacterium casei LMG S-19264T (=DSM 44701T), isolated from a smear-ripened cheese.</title>
        <authorList>
            <consortium name="US DOE Joint Genome Institute (JGI-PGF)"/>
            <person name="Walter F."/>
            <person name="Albersmeier A."/>
            <person name="Kalinowski J."/>
            <person name="Ruckert C."/>
        </authorList>
    </citation>
    <scope>NUCLEOTIDE SEQUENCE</scope>
    <source>
        <strain evidence="3">KCTC 23224</strain>
    </source>
</reference>
<evidence type="ECO:0000256" key="1">
    <source>
        <dbReference type="SAM" id="MobiDB-lite"/>
    </source>
</evidence>
<reference evidence="3" key="2">
    <citation type="submission" date="2020-09" db="EMBL/GenBank/DDBJ databases">
        <authorList>
            <person name="Sun Q."/>
            <person name="Kim S."/>
        </authorList>
    </citation>
    <scope>NUCLEOTIDE SEQUENCE</scope>
    <source>
        <strain evidence="3">KCTC 23224</strain>
    </source>
</reference>
<evidence type="ECO:0000259" key="2">
    <source>
        <dbReference type="Pfam" id="PF13568"/>
    </source>
</evidence>
<organism evidence="3 4">
    <name type="scientific">Mongoliitalea lutea</name>
    <dbReference type="NCBI Taxonomy" id="849756"/>
    <lineage>
        <taxon>Bacteria</taxon>
        <taxon>Pseudomonadati</taxon>
        <taxon>Bacteroidota</taxon>
        <taxon>Cytophagia</taxon>
        <taxon>Cytophagales</taxon>
        <taxon>Cyclobacteriaceae</taxon>
        <taxon>Mongoliitalea</taxon>
    </lineage>
</organism>
<dbReference type="Pfam" id="PF13568">
    <property type="entry name" value="OMP_b-brl_2"/>
    <property type="match status" value="1"/>
</dbReference>
<evidence type="ECO:0000313" key="3">
    <source>
        <dbReference type="EMBL" id="GHB27284.1"/>
    </source>
</evidence>
<dbReference type="InterPro" id="IPR025665">
    <property type="entry name" value="Beta-barrel_OMP_2"/>
</dbReference>
<name>A0A8J3CW35_9BACT</name>
<feature type="region of interest" description="Disordered" evidence="1">
    <location>
        <begin position="6"/>
        <end position="29"/>
    </location>
</feature>
<evidence type="ECO:0000313" key="4">
    <source>
        <dbReference type="Proteomes" id="UP000642809"/>
    </source>
</evidence>
<proteinExistence type="predicted"/>
<dbReference type="AlphaFoldDB" id="A0A8J3CW35"/>
<dbReference type="Proteomes" id="UP000642809">
    <property type="component" value="Unassembled WGS sequence"/>
</dbReference>
<keyword evidence="4" id="KW-1185">Reference proteome</keyword>
<dbReference type="EMBL" id="BMYF01000002">
    <property type="protein sequence ID" value="GHB27284.1"/>
    <property type="molecule type" value="Genomic_DNA"/>
</dbReference>
<comment type="caution">
    <text evidence="3">The sequence shown here is derived from an EMBL/GenBank/DDBJ whole genome shotgun (WGS) entry which is preliminary data.</text>
</comment>
<feature type="domain" description="Outer membrane protein beta-barrel" evidence="2">
    <location>
        <begin position="59"/>
        <end position="194"/>
    </location>
</feature>
<gene>
    <name evidence="3" type="ORF">GCM10008106_05020</name>
</gene>